<dbReference type="GeneID" id="30201231"/>
<feature type="compositionally biased region" description="Basic and acidic residues" evidence="1">
    <location>
        <begin position="134"/>
        <end position="146"/>
    </location>
</feature>
<gene>
    <name evidence="2" type="ORF">WICANDRAFT_65772</name>
</gene>
<sequence length="425" mass="47061">MSSGVADDEQQQQLPNSTKTTSSAANDHDKDDQLNQLSSVNASMAKNGGGEADGDHQTSPDLSNEIEKSKSKNDNKLPAVCNNEESNIPTPNSVVDAKEDSAQSEDEGMTTKHNDDTGNNDPNDTNGANTPISKRKDSEVPEDTPKPKRSRKLQGAGVKKPLYSRYESLYIVKAFKTISDRHPNLVLIDLFKIVGILFNEEANRQGFKERTSDQLYQKYKRIQHGLNHGETEYLDFFKQNKYNPKEWVPDFTNAGSDEILKYIKFPTLDDAIKEVLGSSIANLKPPLPDLYDDEDDDNLSVSHQTPVLNINEESKGEAAEEELLKLAGYNDGGENGSGSSITKQLKEKIKTLETSISVQDKEIQLLKEGMHARDQEIAFLKNMIKEDLSYIRHKINEPAHQPSTTSPTGTSDPKALITPSSKPSS</sequence>
<dbReference type="AlphaFoldDB" id="A0A1E3NV26"/>
<feature type="compositionally biased region" description="Basic and acidic residues" evidence="1">
    <location>
        <begin position="65"/>
        <end position="75"/>
    </location>
</feature>
<evidence type="ECO:0000256" key="1">
    <source>
        <dbReference type="SAM" id="MobiDB-lite"/>
    </source>
</evidence>
<evidence type="ECO:0000313" key="3">
    <source>
        <dbReference type="Proteomes" id="UP000094112"/>
    </source>
</evidence>
<dbReference type="OrthoDB" id="3980702at2759"/>
<feature type="region of interest" description="Disordered" evidence="1">
    <location>
        <begin position="393"/>
        <end position="425"/>
    </location>
</feature>
<feature type="compositionally biased region" description="Low complexity" evidence="1">
    <location>
        <begin position="117"/>
        <end position="131"/>
    </location>
</feature>
<accession>A0A1E3NV26</accession>
<dbReference type="RefSeq" id="XP_019036097.1">
    <property type="nucleotide sequence ID" value="XM_019183985.1"/>
</dbReference>
<proteinExistence type="predicted"/>
<reference evidence="2 3" key="1">
    <citation type="journal article" date="2016" name="Proc. Natl. Acad. Sci. U.S.A.">
        <title>Comparative genomics of biotechnologically important yeasts.</title>
        <authorList>
            <person name="Riley R."/>
            <person name="Haridas S."/>
            <person name="Wolfe K.H."/>
            <person name="Lopes M.R."/>
            <person name="Hittinger C.T."/>
            <person name="Goeker M."/>
            <person name="Salamov A.A."/>
            <person name="Wisecaver J.H."/>
            <person name="Long T.M."/>
            <person name="Calvey C.H."/>
            <person name="Aerts A.L."/>
            <person name="Barry K.W."/>
            <person name="Choi C."/>
            <person name="Clum A."/>
            <person name="Coughlan A.Y."/>
            <person name="Deshpande S."/>
            <person name="Douglass A.P."/>
            <person name="Hanson S.J."/>
            <person name="Klenk H.-P."/>
            <person name="LaButti K.M."/>
            <person name="Lapidus A."/>
            <person name="Lindquist E.A."/>
            <person name="Lipzen A.M."/>
            <person name="Meier-Kolthoff J.P."/>
            <person name="Ohm R.A."/>
            <person name="Otillar R.P."/>
            <person name="Pangilinan J.L."/>
            <person name="Peng Y."/>
            <person name="Rokas A."/>
            <person name="Rosa C.A."/>
            <person name="Scheuner C."/>
            <person name="Sibirny A.A."/>
            <person name="Slot J.C."/>
            <person name="Stielow J.B."/>
            <person name="Sun H."/>
            <person name="Kurtzman C.P."/>
            <person name="Blackwell M."/>
            <person name="Grigoriev I.V."/>
            <person name="Jeffries T.W."/>
        </authorList>
    </citation>
    <scope>NUCLEOTIDE SEQUENCE [LARGE SCALE GENOMIC DNA]</scope>
    <source>
        <strain evidence="3">ATCC 58044 / CBS 1984 / NCYC 433 / NRRL Y-366-8</strain>
    </source>
</reference>
<feature type="compositionally biased region" description="Polar residues" evidence="1">
    <location>
        <begin position="11"/>
        <end position="25"/>
    </location>
</feature>
<evidence type="ECO:0000313" key="2">
    <source>
        <dbReference type="EMBL" id="ODQ56890.1"/>
    </source>
</evidence>
<feature type="compositionally biased region" description="Low complexity" evidence="1">
    <location>
        <begin position="402"/>
        <end position="413"/>
    </location>
</feature>
<organism evidence="2 3">
    <name type="scientific">Wickerhamomyces anomalus (strain ATCC 58044 / CBS 1984 / NCYC 433 / NRRL Y-366-8)</name>
    <name type="common">Yeast</name>
    <name type="synonym">Hansenula anomala</name>
    <dbReference type="NCBI Taxonomy" id="683960"/>
    <lineage>
        <taxon>Eukaryota</taxon>
        <taxon>Fungi</taxon>
        <taxon>Dikarya</taxon>
        <taxon>Ascomycota</taxon>
        <taxon>Saccharomycotina</taxon>
        <taxon>Saccharomycetes</taxon>
        <taxon>Phaffomycetales</taxon>
        <taxon>Wickerhamomycetaceae</taxon>
        <taxon>Wickerhamomyces</taxon>
    </lineage>
</organism>
<feature type="compositionally biased region" description="Polar residues" evidence="1">
    <location>
        <begin position="34"/>
        <end position="44"/>
    </location>
</feature>
<protein>
    <submittedName>
        <fullName evidence="2">Uncharacterized protein</fullName>
    </submittedName>
</protein>
<keyword evidence="3" id="KW-1185">Reference proteome</keyword>
<dbReference type="Proteomes" id="UP000094112">
    <property type="component" value="Unassembled WGS sequence"/>
</dbReference>
<feature type="region of interest" description="Disordered" evidence="1">
    <location>
        <begin position="1"/>
        <end position="156"/>
    </location>
</feature>
<feature type="compositionally biased region" description="Acidic residues" evidence="1">
    <location>
        <begin position="1"/>
        <end position="10"/>
    </location>
</feature>
<name>A0A1E3NV26_WICAA</name>
<feature type="compositionally biased region" description="Polar residues" evidence="1">
    <location>
        <begin position="83"/>
        <end position="93"/>
    </location>
</feature>
<dbReference type="EMBL" id="KV454215">
    <property type="protein sequence ID" value="ODQ56890.1"/>
    <property type="molecule type" value="Genomic_DNA"/>
</dbReference>